<evidence type="ECO:0000256" key="11">
    <source>
        <dbReference type="ARBA" id="ARBA00093218"/>
    </source>
</evidence>
<dbReference type="Proteomes" id="UP000283895">
    <property type="component" value="Unassembled WGS sequence"/>
</dbReference>
<evidence type="ECO:0000256" key="1">
    <source>
        <dbReference type="ARBA" id="ARBA00008023"/>
    </source>
</evidence>
<evidence type="ECO:0000256" key="4">
    <source>
        <dbReference type="ARBA" id="ARBA00022741"/>
    </source>
</evidence>
<evidence type="ECO:0000256" key="3">
    <source>
        <dbReference type="ARBA" id="ARBA00022723"/>
    </source>
</evidence>
<dbReference type="FunFam" id="3.90.950.10:FF:000003">
    <property type="entry name" value="Inosine triphosphate pyrophosphatase"/>
    <property type="match status" value="1"/>
</dbReference>
<keyword evidence="2 14" id="KW-0963">Cytoplasm</keyword>
<evidence type="ECO:0000256" key="15">
    <source>
        <dbReference type="RuleBase" id="RU003781"/>
    </source>
</evidence>
<keyword evidence="9 14" id="KW-0539">Nucleus</keyword>
<reference evidence="16 17" key="1">
    <citation type="submission" date="2015-09" db="EMBL/GenBank/DDBJ databases">
        <title>Host preference determinants of Valsa canker pathogens revealed by comparative genomics.</title>
        <authorList>
            <person name="Yin Z."/>
            <person name="Huang L."/>
        </authorList>
    </citation>
    <scope>NUCLEOTIDE SEQUENCE [LARGE SCALE GENOMIC DNA]</scope>
    <source>
        <strain evidence="16 17">03-1</strain>
    </source>
</reference>
<dbReference type="GO" id="GO:0005634">
    <property type="term" value="C:nucleus"/>
    <property type="evidence" value="ECO:0007669"/>
    <property type="project" value="UniProtKB-SubCell"/>
</dbReference>
<protein>
    <recommendedName>
        <fullName evidence="14">Inosine triphosphate pyrophosphatase</fullName>
        <shortName evidence="14">ITPase</shortName>
        <shortName evidence="14">Inosine triphosphatase</shortName>
        <ecNumber evidence="14">3.6.1.66</ecNumber>
    </recommendedName>
    <alternativeName>
        <fullName evidence="14">Non-canonical purine NTP pyrophosphatase</fullName>
    </alternativeName>
    <alternativeName>
        <fullName evidence="14">Non-standard purine NTP pyrophosphatase</fullName>
    </alternativeName>
    <alternativeName>
        <fullName evidence="14">Nucleoside-triphosphate diphosphatase</fullName>
    </alternativeName>
    <alternativeName>
        <fullName evidence="14">Nucleoside-triphosphate pyrophosphatase</fullName>
        <shortName evidence="14">NTPase</shortName>
    </alternativeName>
    <alternativeName>
        <fullName evidence="14">XTP/dITP diphosphatase</fullName>
    </alternativeName>
</protein>
<organism evidence="16 17">
    <name type="scientific">Cytospora schulzeri</name>
    <dbReference type="NCBI Taxonomy" id="448051"/>
    <lineage>
        <taxon>Eukaryota</taxon>
        <taxon>Fungi</taxon>
        <taxon>Dikarya</taxon>
        <taxon>Ascomycota</taxon>
        <taxon>Pezizomycotina</taxon>
        <taxon>Sordariomycetes</taxon>
        <taxon>Sordariomycetidae</taxon>
        <taxon>Diaporthales</taxon>
        <taxon>Cytosporaceae</taxon>
        <taxon>Cytospora</taxon>
    </lineage>
</organism>
<feature type="binding site" evidence="14">
    <location>
        <position position="170"/>
    </location>
    <ligand>
        <name>ITP</name>
        <dbReference type="ChEBI" id="CHEBI:61402"/>
    </ligand>
</feature>
<keyword evidence="6 14" id="KW-0460">Magnesium</keyword>
<evidence type="ECO:0000256" key="9">
    <source>
        <dbReference type="ARBA" id="ARBA00023242"/>
    </source>
</evidence>
<feature type="binding site" evidence="14">
    <location>
        <position position="73"/>
    </location>
    <ligand>
        <name>Mg(2+)</name>
        <dbReference type="ChEBI" id="CHEBI:18420"/>
    </ligand>
</feature>
<dbReference type="NCBIfam" id="TIGR00042">
    <property type="entry name" value="RdgB/HAM1 family non-canonical purine NTP pyrophosphatase"/>
    <property type="match status" value="1"/>
</dbReference>
<evidence type="ECO:0000256" key="6">
    <source>
        <dbReference type="ARBA" id="ARBA00022842"/>
    </source>
</evidence>
<dbReference type="GO" id="GO:0046872">
    <property type="term" value="F:metal ion binding"/>
    <property type="evidence" value="ECO:0007669"/>
    <property type="project" value="UniProtKB-KW"/>
</dbReference>
<dbReference type="GO" id="GO:0009117">
    <property type="term" value="P:nucleotide metabolic process"/>
    <property type="evidence" value="ECO:0007669"/>
    <property type="project" value="UniProtKB-KW"/>
</dbReference>
<evidence type="ECO:0000313" key="17">
    <source>
        <dbReference type="Proteomes" id="UP000283895"/>
    </source>
</evidence>
<evidence type="ECO:0000256" key="2">
    <source>
        <dbReference type="ARBA" id="ARBA00022490"/>
    </source>
</evidence>
<gene>
    <name evidence="16" type="ORF">VMCG_02790</name>
</gene>
<evidence type="ECO:0000256" key="13">
    <source>
        <dbReference type="ARBA" id="ARBA00093271"/>
    </source>
</evidence>
<comment type="function">
    <text evidence="10">Pyrophosphatase that hydrolyzes the non-canonical purine nucleotides inosine triphosphate (ITP), deoxyinosine triphosphate (dITP) as well as 2'-deoxy-N-6-hydroxylaminopurine triphosphate (dHAPTP) and xanthosine 5'-triphosphate (XTP) to their respective monophosphate derivatives. The enzyme does not distinguish between the deoxy- and ribose forms. Probably excludes non-canonical purines from RNA and DNA precursor pools, thus preventing their incorporation into RNA and DNA and avoiding chromosomal lesions.</text>
</comment>
<dbReference type="InterPro" id="IPR027502">
    <property type="entry name" value="ITPase"/>
</dbReference>
<evidence type="ECO:0000256" key="7">
    <source>
        <dbReference type="ARBA" id="ARBA00023080"/>
    </source>
</evidence>
<dbReference type="Gene3D" id="3.90.950.10">
    <property type="match status" value="1"/>
</dbReference>
<keyword evidence="3 14" id="KW-0479">Metal-binding</keyword>
<evidence type="ECO:0000256" key="10">
    <source>
        <dbReference type="ARBA" id="ARBA00054940"/>
    </source>
</evidence>
<evidence type="ECO:0000256" key="14">
    <source>
        <dbReference type="HAMAP-Rule" id="MF_03148"/>
    </source>
</evidence>
<comment type="similarity">
    <text evidence="1 14 15">Belongs to the HAM1 NTPase family.</text>
</comment>
<dbReference type="CDD" id="cd00515">
    <property type="entry name" value="HAM1"/>
    <property type="match status" value="1"/>
</dbReference>
<dbReference type="STRING" id="356882.A0A423WZA2"/>
<dbReference type="PANTHER" id="PTHR11067">
    <property type="entry name" value="INOSINE TRIPHOSPHATE PYROPHOSPHATASE/HAM1 PROTEIN"/>
    <property type="match status" value="1"/>
</dbReference>
<feature type="binding site" evidence="14">
    <location>
        <position position="57"/>
    </location>
    <ligand>
        <name>ITP</name>
        <dbReference type="ChEBI" id="CHEBI:61402"/>
    </ligand>
</feature>
<evidence type="ECO:0000256" key="12">
    <source>
        <dbReference type="ARBA" id="ARBA00093255"/>
    </source>
</evidence>
<comment type="catalytic activity">
    <reaction evidence="13">
        <text>N(6)-hydroxy-dATP + H2O = N(6)-hydroxy-dAMP + diphosphate + H(+)</text>
        <dbReference type="Rhea" id="RHEA:83971"/>
        <dbReference type="ChEBI" id="CHEBI:15377"/>
        <dbReference type="ChEBI" id="CHEBI:15378"/>
        <dbReference type="ChEBI" id="CHEBI:33019"/>
        <dbReference type="ChEBI" id="CHEBI:233529"/>
        <dbReference type="ChEBI" id="CHEBI:233530"/>
    </reaction>
    <physiologicalReaction direction="left-to-right" evidence="13">
        <dbReference type="Rhea" id="RHEA:83972"/>
    </physiologicalReaction>
</comment>
<comment type="subcellular location">
    <subcellularLocation>
        <location evidence="14">Cytoplasm</location>
    </subcellularLocation>
    <subcellularLocation>
        <location evidence="14">Nucleus</location>
    </subcellularLocation>
</comment>
<keyword evidence="17" id="KW-1185">Reference proteome</keyword>
<dbReference type="OrthoDB" id="6288734at2759"/>
<feature type="binding site" evidence="14">
    <location>
        <begin position="175"/>
        <end position="176"/>
    </location>
    <ligand>
        <name>ITP</name>
        <dbReference type="ChEBI" id="CHEBI:61402"/>
    </ligand>
</feature>
<dbReference type="GO" id="GO:0036220">
    <property type="term" value="F:ITP diphosphatase activity"/>
    <property type="evidence" value="ECO:0007669"/>
    <property type="project" value="UniProtKB-UniRule"/>
</dbReference>
<comment type="catalytic activity">
    <reaction evidence="12">
        <text>dITP + H2O = dIMP + diphosphate + H(+)</text>
        <dbReference type="Rhea" id="RHEA:28342"/>
        <dbReference type="ChEBI" id="CHEBI:15377"/>
        <dbReference type="ChEBI" id="CHEBI:15378"/>
        <dbReference type="ChEBI" id="CHEBI:33019"/>
        <dbReference type="ChEBI" id="CHEBI:61194"/>
        <dbReference type="ChEBI" id="CHEBI:61382"/>
        <dbReference type="EC" id="3.6.1.66"/>
    </reaction>
    <physiologicalReaction direction="left-to-right" evidence="12">
        <dbReference type="Rhea" id="RHEA:28343"/>
    </physiologicalReaction>
</comment>
<dbReference type="GO" id="GO:0000166">
    <property type="term" value="F:nucleotide binding"/>
    <property type="evidence" value="ECO:0007669"/>
    <property type="project" value="UniProtKB-KW"/>
</dbReference>
<dbReference type="EC" id="3.6.1.66" evidence="14"/>
<dbReference type="GO" id="GO:0009204">
    <property type="term" value="P:deoxyribonucleoside triphosphate catabolic process"/>
    <property type="evidence" value="ECO:0007669"/>
    <property type="project" value="UniProtKB-UniRule"/>
</dbReference>
<dbReference type="Pfam" id="PF01725">
    <property type="entry name" value="Ham1p_like"/>
    <property type="match status" value="1"/>
</dbReference>
<comment type="cofactor">
    <cofactor evidence="14">
        <name>Mg(2+)</name>
        <dbReference type="ChEBI" id="CHEBI:18420"/>
    </cofactor>
    <cofactor evidence="14">
        <name>Mn(2+)</name>
        <dbReference type="ChEBI" id="CHEBI:29035"/>
    </cofactor>
    <text evidence="14">Binds 1 divalent metal cation per subunit; can use either Mg(2+) or Mn(2+).</text>
</comment>
<name>A0A423WZA2_9PEZI</name>
<dbReference type="GO" id="GO:0005737">
    <property type="term" value="C:cytoplasm"/>
    <property type="evidence" value="ECO:0007669"/>
    <property type="project" value="UniProtKB-SubCell"/>
</dbReference>
<dbReference type="GO" id="GO:0036222">
    <property type="term" value="F:XTP diphosphatase activity"/>
    <property type="evidence" value="ECO:0007669"/>
    <property type="project" value="UniProtKB-UniRule"/>
</dbReference>
<comment type="catalytic activity">
    <reaction evidence="14">
        <text>XTP + H2O = XMP + diphosphate + H(+)</text>
        <dbReference type="Rhea" id="RHEA:28610"/>
        <dbReference type="ChEBI" id="CHEBI:15377"/>
        <dbReference type="ChEBI" id="CHEBI:15378"/>
        <dbReference type="ChEBI" id="CHEBI:33019"/>
        <dbReference type="ChEBI" id="CHEBI:57464"/>
        <dbReference type="ChEBI" id="CHEBI:61314"/>
        <dbReference type="EC" id="3.6.1.66"/>
    </reaction>
</comment>
<keyword evidence="5 14" id="KW-0378">Hydrolase</keyword>
<comment type="function">
    <text evidence="14">Pyrophosphatase that hydrolyzes non-canonical purine nucleotides such as inosine triphosphate (ITP), deoxyinosine triphosphate (dITP) or xanthosine 5'-triphosphate (XTP) to their respective monophosphate derivatives. The enzyme does not distinguish between the deoxy- and ribose forms. Probably excludes non-canonical purines from RNA and DNA precursor pools, thus preventing their incorporation into RNA and DNA and avoiding chromosomal lesions.</text>
</comment>
<evidence type="ECO:0000256" key="5">
    <source>
        <dbReference type="ARBA" id="ARBA00022801"/>
    </source>
</evidence>
<evidence type="ECO:0000256" key="8">
    <source>
        <dbReference type="ARBA" id="ARBA00023211"/>
    </source>
</evidence>
<proteinExistence type="inferred from homology"/>
<feature type="binding site" evidence="14">
    <location>
        <begin position="149"/>
        <end position="152"/>
    </location>
    <ligand>
        <name>ITP</name>
        <dbReference type="ChEBI" id="CHEBI:61402"/>
    </ligand>
</feature>
<keyword evidence="7 14" id="KW-0546">Nucleotide metabolism</keyword>
<dbReference type="EMBL" id="LKEA01000005">
    <property type="protein sequence ID" value="ROW08890.1"/>
    <property type="molecule type" value="Genomic_DNA"/>
</dbReference>
<dbReference type="AlphaFoldDB" id="A0A423WZA2"/>
<comment type="caution">
    <text evidence="16">The sequence shown here is derived from an EMBL/GenBank/DDBJ whole genome shotgun (WGS) entry which is preliminary data.</text>
</comment>
<accession>A0A423WZA2</accession>
<evidence type="ECO:0000313" key="16">
    <source>
        <dbReference type="EMBL" id="ROW08890.1"/>
    </source>
</evidence>
<keyword evidence="4 14" id="KW-0547">Nucleotide-binding</keyword>
<sequence length="194" mass="20971">MASKAPSAATHVVNFITGNKNKLSEVKAILEPTIEVRSEAIDVIEVQGSLEEVTIAKCKSAAEQIGGPVLVEDTCLCFNALNGLPGPYIKWFMKDIGHDGLNNLLAAYEDKSAKAVCTFGFSQGPGHEPILFQGITDGKIVPSRGPTTFGWDSIFEYDGQTYAEMDKSAKNKISHRGRALAKLQDYFKEQASSA</sequence>
<dbReference type="GO" id="GO:0035870">
    <property type="term" value="F:dITP diphosphatase activity"/>
    <property type="evidence" value="ECO:0007669"/>
    <property type="project" value="UniProtKB-UniRule"/>
</dbReference>
<comment type="catalytic activity">
    <reaction evidence="11">
        <text>ITP + H2O = IMP + diphosphate + H(+)</text>
        <dbReference type="Rhea" id="RHEA:29399"/>
        <dbReference type="ChEBI" id="CHEBI:15377"/>
        <dbReference type="ChEBI" id="CHEBI:15378"/>
        <dbReference type="ChEBI" id="CHEBI:33019"/>
        <dbReference type="ChEBI" id="CHEBI:58053"/>
        <dbReference type="ChEBI" id="CHEBI:61402"/>
        <dbReference type="EC" id="3.6.1.66"/>
    </reaction>
    <physiologicalReaction direction="left-to-right" evidence="11">
        <dbReference type="Rhea" id="RHEA:29400"/>
    </physiologicalReaction>
</comment>
<feature type="binding site" evidence="14">
    <location>
        <begin position="17"/>
        <end position="22"/>
    </location>
    <ligand>
        <name>ITP</name>
        <dbReference type="ChEBI" id="CHEBI:61402"/>
    </ligand>
</feature>
<keyword evidence="8 14" id="KW-0464">Manganese</keyword>
<dbReference type="InterPro" id="IPR029001">
    <property type="entry name" value="ITPase-like_fam"/>
</dbReference>
<feature type="binding site" evidence="14">
    <location>
        <begin position="73"/>
        <end position="74"/>
    </location>
    <ligand>
        <name>ITP</name>
        <dbReference type="ChEBI" id="CHEBI:61402"/>
    </ligand>
</feature>
<dbReference type="HAMAP" id="MF_03148">
    <property type="entry name" value="HAM1_NTPase"/>
    <property type="match status" value="1"/>
</dbReference>
<comment type="subunit">
    <text evidence="14">Homodimer.</text>
</comment>
<dbReference type="SUPFAM" id="SSF52972">
    <property type="entry name" value="ITPase-like"/>
    <property type="match status" value="1"/>
</dbReference>
<dbReference type="PANTHER" id="PTHR11067:SF9">
    <property type="entry name" value="INOSINE TRIPHOSPHATE PYROPHOSPHATASE"/>
    <property type="match status" value="1"/>
</dbReference>
<dbReference type="InterPro" id="IPR002637">
    <property type="entry name" value="RdgB/HAM1"/>
</dbReference>
<feature type="binding site" evidence="14">
    <location>
        <position position="45"/>
    </location>
    <ligand>
        <name>Mg(2+)</name>
        <dbReference type="ChEBI" id="CHEBI:18420"/>
    </ligand>
</feature>